<reference evidence="7" key="1">
    <citation type="submission" date="2007-02" db="EMBL/GenBank/DDBJ databases">
        <title>Complete sequence of Pyrobaculum calidifontis JCM 11548.</title>
        <authorList>
            <consortium name="US DOE Joint Genome Institute"/>
            <person name="Copeland A."/>
            <person name="Lucas S."/>
            <person name="Lapidus A."/>
            <person name="Barry K."/>
            <person name="Glavina del Rio T."/>
            <person name="Dalin E."/>
            <person name="Tice H."/>
            <person name="Pitluck S."/>
            <person name="Chain P."/>
            <person name="Malfatti S."/>
            <person name="Shin M."/>
            <person name="Vergez L."/>
            <person name="Schmutz J."/>
            <person name="Larimer F."/>
            <person name="Land M."/>
            <person name="Hauser L."/>
            <person name="Kyrpides N."/>
            <person name="Mikhailova N."/>
            <person name="Cozen A.E."/>
            <person name="Fitz-Gibbon S.T."/>
            <person name="House C.H."/>
            <person name="Saltikov C."/>
            <person name="Lowe T.M."/>
            <person name="Richardson P."/>
        </authorList>
    </citation>
    <scope>NUCLEOTIDE SEQUENCE [LARGE SCALE GENOMIC DNA]</scope>
    <source>
        <strain evidence="7">JCM 11548</strain>
    </source>
</reference>
<dbReference type="eggNOG" id="arCOG01754">
    <property type="taxonomic scope" value="Archaea"/>
</dbReference>
<dbReference type="Gene3D" id="3.40.50.720">
    <property type="entry name" value="NAD(P)-binding Rossmann-like Domain"/>
    <property type="match status" value="2"/>
</dbReference>
<evidence type="ECO:0000256" key="4">
    <source>
        <dbReference type="RuleBase" id="RU003719"/>
    </source>
</evidence>
<evidence type="ECO:0000259" key="6">
    <source>
        <dbReference type="Pfam" id="PF02826"/>
    </source>
</evidence>
<evidence type="ECO:0000256" key="3">
    <source>
        <dbReference type="ARBA" id="ARBA00023027"/>
    </source>
</evidence>
<dbReference type="FunFam" id="3.40.50.720:FF:000203">
    <property type="entry name" value="D-3-phosphoglycerate dehydrogenase (SerA)"/>
    <property type="match status" value="1"/>
</dbReference>
<dbReference type="PANTHER" id="PTHR43761:SF1">
    <property type="entry name" value="D-ISOMER SPECIFIC 2-HYDROXYACID DEHYDROGENASE CATALYTIC DOMAIN-CONTAINING PROTEIN-RELATED"/>
    <property type="match status" value="1"/>
</dbReference>
<dbReference type="HOGENOM" id="CLU_019796_1_3_2"/>
<protein>
    <submittedName>
        <fullName evidence="7">D-isomer specific 2-hydroxyacid dehydrogenase, NAD-binding protein</fullName>
    </submittedName>
</protein>
<dbReference type="InterPro" id="IPR006139">
    <property type="entry name" value="D-isomer_2_OHA_DH_cat_dom"/>
</dbReference>
<evidence type="ECO:0000313" key="8">
    <source>
        <dbReference type="Proteomes" id="UP000001431"/>
    </source>
</evidence>
<proteinExistence type="inferred from homology"/>
<dbReference type="SUPFAM" id="SSF52283">
    <property type="entry name" value="Formate/glycerate dehydrogenase catalytic domain-like"/>
    <property type="match status" value="1"/>
</dbReference>
<dbReference type="STRING" id="410359.Pcal_0450"/>
<keyword evidence="8" id="KW-1185">Reference proteome</keyword>
<evidence type="ECO:0000313" key="7">
    <source>
        <dbReference type="EMBL" id="ABO07883.1"/>
    </source>
</evidence>
<dbReference type="EMBL" id="CP000561">
    <property type="protein sequence ID" value="ABO07883.1"/>
    <property type="molecule type" value="Genomic_DNA"/>
</dbReference>
<dbReference type="Pfam" id="PF02826">
    <property type="entry name" value="2-Hacid_dh_C"/>
    <property type="match status" value="1"/>
</dbReference>
<dbReference type="GeneID" id="4910074"/>
<evidence type="ECO:0000256" key="1">
    <source>
        <dbReference type="ARBA" id="ARBA00005854"/>
    </source>
</evidence>
<dbReference type="InterPro" id="IPR006140">
    <property type="entry name" value="D-isomer_DH_NAD-bd"/>
</dbReference>
<evidence type="ECO:0000256" key="2">
    <source>
        <dbReference type="ARBA" id="ARBA00023002"/>
    </source>
</evidence>
<name>A3MTB6_PYRCJ</name>
<dbReference type="Proteomes" id="UP000001431">
    <property type="component" value="Chromosome"/>
</dbReference>
<dbReference type="InterPro" id="IPR029753">
    <property type="entry name" value="D-isomer_DH_CS"/>
</dbReference>
<dbReference type="GO" id="GO:0051287">
    <property type="term" value="F:NAD binding"/>
    <property type="evidence" value="ECO:0007669"/>
    <property type="project" value="InterPro"/>
</dbReference>
<dbReference type="KEGG" id="pcl:Pcal_0450"/>
<dbReference type="Pfam" id="PF00389">
    <property type="entry name" value="2-Hacid_dh"/>
    <property type="match status" value="1"/>
</dbReference>
<evidence type="ECO:0000259" key="5">
    <source>
        <dbReference type="Pfam" id="PF00389"/>
    </source>
</evidence>
<sequence>MAKYKIVVLSPAPEALLKMWATPIAQKYGIAIDEVEVVTFFEPNYEEIGRHVADADVVVGDYTFRIKIDASLCEKMSKVRLIQQPSTGYDHIDVEACARRGIPVANIGGANAISVAEHTIMLALMLLKRAVYAHRRLLEGQWTQGELMNVIGEVFGKTWGVLGMGRIGREVAVRAMALGAKVIYYDVVRNEEMEKRGAEYRPFNRLLAESDILSIHVPLTPATRKMIGERELRLMKPTAVVINVSRGEIVDEEALAKAVREGWIAGAGVDVFSVEPPPPDHPLIQAAREGYNVVVTPHIAGATNEARMRIINVSLENVFKVLAGLKPDNVVNMP</sequence>
<dbReference type="PROSITE" id="PS00670">
    <property type="entry name" value="D_2_HYDROXYACID_DH_2"/>
    <property type="match status" value="1"/>
</dbReference>
<accession>A3MTB6</accession>
<dbReference type="PANTHER" id="PTHR43761">
    <property type="entry name" value="D-ISOMER SPECIFIC 2-HYDROXYACID DEHYDROGENASE FAMILY PROTEIN (AFU_ORTHOLOGUE AFUA_1G13630)"/>
    <property type="match status" value="1"/>
</dbReference>
<dbReference type="GO" id="GO:0016616">
    <property type="term" value="F:oxidoreductase activity, acting on the CH-OH group of donors, NAD or NADP as acceptor"/>
    <property type="evidence" value="ECO:0007669"/>
    <property type="project" value="InterPro"/>
</dbReference>
<feature type="domain" description="D-isomer specific 2-hydroxyacid dehydrogenase NAD-binding" evidence="6">
    <location>
        <begin position="120"/>
        <end position="300"/>
    </location>
</feature>
<dbReference type="RefSeq" id="WP_011849141.1">
    <property type="nucleotide sequence ID" value="NC_009073.1"/>
</dbReference>
<gene>
    <name evidence="7" type="ordered locus">Pcal_0450</name>
</gene>
<dbReference type="InterPro" id="IPR036291">
    <property type="entry name" value="NAD(P)-bd_dom_sf"/>
</dbReference>
<dbReference type="AlphaFoldDB" id="A3MTB6"/>
<dbReference type="CDD" id="cd12175">
    <property type="entry name" value="2-Hacid_dh_11"/>
    <property type="match status" value="1"/>
</dbReference>
<dbReference type="InterPro" id="IPR050418">
    <property type="entry name" value="D-iso_2-hydroxyacid_DH_PdxB"/>
</dbReference>
<comment type="similarity">
    <text evidence="1 4">Belongs to the D-isomer specific 2-hydroxyacid dehydrogenase family.</text>
</comment>
<keyword evidence="3" id="KW-0520">NAD</keyword>
<keyword evidence="2 4" id="KW-0560">Oxidoreductase</keyword>
<dbReference type="SUPFAM" id="SSF51735">
    <property type="entry name" value="NAD(P)-binding Rossmann-fold domains"/>
    <property type="match status" value="1"/>
</dbReference>
<organism evidence="7 8">
    <name type="scientific">Pyrobaculum calidifontis (strain DSM 21063 / JCM 11548 / VA1)</name>
    <dbReference type="NCBI Taxonomy" id="410359"/>
    <lineage>
        <taxon>Archaea</taxon>
        <taxon>Thermoproteota</taxon>
        <taxon>Thermoprotei</taxon>
        <taxon>Thermoproteales</taxon>
        <taxon>Thermoproteaceae</taxon>
        <taxon>Pyrobaculum</taxon>
    </lineage>
</organism>
<feature type="domain" description="D-isomer specific 2-hydroxyacid dehydrogenase catalytic" evidence="5">
    <location>
        <begin position="32"/>
        <end position="332"/>
    </location>
</feature>
<dbReference type="OrthoDB" id="7437at2157"/>
<dbReference type="PROSITE" id="PS00671">
    <property type="entry name" value="D_2_HYDROXYACID_DH_3"/>
    <property type="match status" value="1"/>
</dbReference>